<protein>
    <submittedName>
        <fullName evidence="1">Uncharacterized protein</fullName>
    </submittedName>
</protein>
<reference evidence="2" key="2">
    <citation type="submission" date="2015-01" db="EMBL/GenBank/DDBJ databases">
        <title>Evolutionary Origins and Diversification of the Mycorrhizal Mutualists.</title>
        <authorList>
            <consortium name="DOE Joint Genome Institute"/>
            <consortium name="Mycorrhizal Genomics Consortium"/>
            <person name="Kohler A."/>
            <person name="Kuo A."/>
            <person name="Nagy L.G."/>
            <person name="Floudas D."/>
            <person name="Copeland A."/>
            <person name="Barry K.W."/>
            <person name="Cichocki N."/>
            <person name="Veneault-Fourrey C."/>
            <person name="LaButti K."/>
            <person name="Lindquist E.A."/>
            <person name="Lipzen A."/>
            <person name="Lundell T."/>
            <person name="Morin E."/>
            <person name="Murat C."/>
            <person name="Riley R."/>
            <person name="Ohm R."/>
            <person name="Sun H."/>
            <person name="Tunlid A."/>
            <person name="Henrissat B."/>
            <person name="Grigoriev I.V."/>
            <person name="Hibbett D.S."/>
            <person name="Martin F."/>
        </authorList>
    </citation>
    <scope>NUCLEOTIDE SEQUENCE [LARGE SCALE GENOMIC DNA]</scope>
    <source>
        <strain evidence="2">MAFF 305830</strain>
    </source>
</reference>
<dbReference type="Proteomes" id="UP000054097">
    <property type="component" value="Unassembled WGS sequence"/>
</dbReference>
<reference evidence="1 2" key="1">
    <citation type="submission" date="2014-04" db="EMBL/GenBank/DDBJ databases">
        <authorList>
            <consortium name="DOE Joint Genome Institute"/>
            <person name="Kuo A."/>
            <person name="Zuccaro A."/>
            <person name="Kohler A."/>
            <person name="Nagy L.G."/>
            <person name="Floudas D."/>
            <person name="Copeland A."/>
            <person name="Barry K.W."/>
            <person name="Cichocki N."/>
            <person name="Veneault-Fourrey C."/>
            <person name="LaButti K."/>
            <person name="Lindquist E.A."/>
            <person name="Lipzen A."/>
            <person name="Lundell T."/>
            <person name="Morin E."/>
            <person name="Murat C."/>
            <person name="Sun H."/>
            <person name="Tunlid A."/>
            <person name="Henrissat B."/>
            <person name="Grigoriev I.V."/>
            <person name="Hibbett D.S."/>
            <person name="Martin F."/>
            <person name="Nordberg H.P."/>
            <person name="Cantor M.N."/>
            <person name="Hua S.X."/>
        </authorList>
    </citation>
    <scope>NUCLEOTIDE SEQUENCE [LARGE SCALE GENOMIC DNA]</scope>
    <source>
        <strain evidence="1 2">MAFF 305830</strain>
    </source>
</reference>
<dbReference type="EMBL" id="KN824341">
    <property type="protein sequence ID" value="KIM23191.1"/>
    <property type="molecule type" value="Genomic_DNA"/>
</dbReference>
<sequence length="68" mass="7162">MDPPTTTLIIESSDKDRKIRIEFGSEVGVIAPKVKSALMDLPGSGQSHLYYSGGDGVNFCASVLPPPA</sequence>
<name>A0A0C3AVD0_SERVB</name>
<gene>
    <name evidence="1" type="ORF">M408DRAFT_332484</name>
</gene>
<keyword evidence="2" id="KW-1185">Reference proteome</keyword>
<evidence type="ECO:0000313" key="2">
    <source>
        <dbReference type="Proteomes" id="UP000054097"/>
    </source>
</evidence>
<organism evidence="1 2">
    <name type="scientific">Serendipita vermifera MAFF 305830</name>
    <dbReference type="NCBI Taxonomy" id="933852"/>
    <lineage>
        <taxon>Eukaryota</taxon>
        <taxon>Fungi</taxon>
        <taxon>Dikarya</taxon>
        <taxon>Basidiomycota</taxon>
        <taxon>Agaricomycotina</taxon>
        <taxon>Agaricomycetes</taxon>
        <taxon>Sebacinales</taxon>
        <taxon>Serendipitaceae</taxon>
        <taxon>Serendipita</taxon>
    </lineage>
</organism>
<accession>A0A0C3AVD0</accession>
<dbReference type="HOGENOM" id="CLU_2795568_0_0_1"/>
<dbReference type="AlphaFoldDB" id="A0A0C3AVD0"/>
<proteinExistence type="predicted"/>
<evidence type="ECO:0000313" key="1">
    <source>
        <dbReference type="EMBL" id="KIM23191.1"/>
    </source>
</evidence>